<geneLocation type="plasmid" evidence="1">
    <name>unnamed</name>
</geneLocation>
<evidence type="ECO:0000313" key="2">
    <source>
        <dbReference type="Proteomes" id="UP000003481"/>
    </source>
</evidence>
<proteinExistence type="predicted"/>
<dbReference type="AlphaFoldDB" id="B9X9I2"/>
<gene>
    <name evidence="1" type="ORF">BSPA14S_PA0104</name>
</gene>
<dbReference type="HOGENOM" id="CLU_2951149_0_0_12"/>
<sequence length="59" mass="6894">MKAIYKRLERFIFALNPNEIEKVKTKSYTGFKVQGEYFIDFSFTPNANKIDITVTISLN</sequence>
<dbReference type="Proteomes" id="UP000003481">
    <property type="component" value="Unassembled WGS sequence"/>
</dbReference>
<name>B9X9I2_9SPIR</name>
<dbReference type="EMBL" id="ABKB02000036">
    <property type="protein sequence ID" value="EEF83968.1"/>
    <property type="molecule type" value="Genomic_DNA"/>
</dbReference>
<reference evidence="1 2" key="1">
    <citation type="submission" date="2009-02" db="EMBL/GenBank/DDBJ databases">
        <authorList>
            <person name="Fraser-Liggett C.M."/>
            <person name="Mongodin E.F."/>
            <person name="Casjens B."/>
            <person name="Dunn J."/>
            <person name="Luft B."/>
            <person name="Qiu W."/>
            <person name="Schutzer S."/>
            <person name="Sebastian Y."/>
        </authorList>
    </citation>
    <scope>NUCLEOTIDE SEQUENCE [LARGE SCALE GENOMIC DNA]</scope>
    <source>
        <strain evidence="1 2">A14S</strain>
        <plasmid evidence="1">unnamed</plasmid>
    </source>
</reference>
<accession>B9X9I2</accession>
<evidence type="ECO:0000313" key="1">
    <source>
        <dbReference type="EMBL" id="EEF83968.1"/>
    </source>
</evidence>
<protein>
    <submittedName>
        <fullName evidence="1">Uncharacterized protein</fullName>
    </submittedName>
</protein>
<comment type="caution">
    <text evidence="1">The sequence shown here is derived from an EMBL/GenBank/DDBJ whole genome shotgun (WGS) entry which is preliminary data.</text>
</comment>
<dbReference type="RefSeq" id="WP_006434289.1">
    <property type="nucleotide sequence ID" value="NZ_ABKB02000036.1"/>
</dbReference>
<keyword evidence="1" id="KW-0614">Plasmid</keyword>
<organism evidence="1 2">
    <name type="scientific">Borreliella spielmanii A14S</name>
    <dbReference type="NCBI Taxonomy" id="498742"/>
    <lineage>
        <taxon>Bacteria</taxon>
        <taxon>Pseudomonadati</taxon>
        <taxon>Spirochaetota</taxon>
        <taxon>Spirochaetia</taxon>
        <taxon>Spirochaetales</taxon>
        <taxon>Borreliaceae</taxon>
        <taxon>Borreliella</taxon>
    </lineage>
</organism>